<dbReference type="InterPro" id="IPR002355">
    <property type="entry name" value="Cu_oxidase_Cu_BS"/>
</dbReference>
<feature type="domain" description="Plastocyanin-like" evidence="6">
    <location>
        <begin position="274"/>
        <end position="386"/>
    </location>
</feature>
<evidence type="ECO:0000256" key="1">
    <source>
        <dbReference type="ARBA" id="ARBA00010609"/>
    </source>
</evidence>
<keyword evidence="3" id="KW-0560">Oxidoreductase</keyword>
<feature type="signal peptide" evidence="5">
    <location>
        <begin position="1"/>
        <end position="19"/>
    </location>
</feature>
<evidence type="ECO:0000259" key="6">
    <source>
        <dbReference type="Pfam" id="PF07731"/>
    </source>
</evidence>
<dbReference type="PANTHER" id="PTHR11709:SF414">
    <property type="entry name" value="ADR239WP"/>
    <property type="match status" value="1"/>
</dbReference>
<dbReference type="InterPro" id="IPR008972">
    <property type="entry name" value="Cupredoxin"/>
</dbReference>
<dbReference type="InterPro" id="IPR011707">
    <property type="entry name" value="Cu-oxidase-like_N"/>
</dbReference>
<keyword evidence="4" id="KW-0186">Copper</keyword>
<organism evidence="8 9">
    <name type="scientific">Bifiguratus adelaidae</name>
    <dbReference type="NCBI Taxonomy" id="1938954"/>
    <lineage>
        <taxon>Eukaryota</taxon>
        <taxon>Fungi</taxon>
        <taxon>Fungi incertae sedis</taxon>
        <taxon>Mucoromycota</taxon>
        <taxon>Mucoromycotina</taxon>
        <taxon>Endogonomycetes</taxon>
        <taxon>Endogonales</taxon>
        <taxon>Endogonales incertae sedis</taxon>
        <taxon>Bifiguratus</taxon>
    </lineage>
</organism>
<dbReference type="EMBL" id="MVBO01000290">
    <property type="protein sequence ID" value="OZJ01597.1"/>
    <property type="molecule type" value="Genomic_DNA"/>
</dbReference>
<dbReference type="SUPFAM" id="SSF49503">
    <property type="entry name" value="Cupredoxins"/>
    <property type="match status" value="2"/>
</dbReference>
<dbReference type="Pfam" id="PF07731">
    <property type="entry name" value="Cu-oxidase_2"/>
    <property type="match status" value="1"/>
</dbReference>
<comment type="caution">
    <text evidence="8">The sequence shown here is derived from an EMBL/GenBank/DDBJ whole genome shotgun (WGS) entry which is preliminary data.</text>
</comment>
<evidence type="ECO:0000256" key="5">
    <source>
        <dbReference type="SAM" id="SignalP"/>
    </source>
</evidence>
<dbReference type="CDD" id="cd13857">
    <property type="entry name" value="CuRO_1_Diphenol_Ox"/>
    <property type="match status" value="1"/>
</dbReference>
<dbReference type="PROSITE" id="PS00080">
    <property type="entry name" value="MULTICOPPER_OXIDASE2"/>
    <property type="match status" value="1"/>
</dbReference>
<dbReference type="Pfam" id="PF07732">
    <property type="entry name" value="Cu-oxidase_3"/>
    <property type="match status" value="1"/>
</dbReference>
<dbReference type="OrthoDB" id="2121828at2759"/>
<comment type="similarity">
    <text evidence="1">Belongs to the multicopper oxidase family.</text>
</comment>
<dbReference type="PANTHER" id="PTHR11709">
    <property type="entry name" value="MULTI-COPPER OXIDASE"/>
    <property type="match status" value="1"/>
</dbReference>
<dbReference type="Gene3D" id="2.60.40.420">
    <property type="entry name" value="Cupredoxins - blue copper proteins"/>
    <property type="match status" value="2"/>
</dbReference>
<reference evidence="8 9" key="1">
    <citation type="journal article" date="2017" name="Mycologia">
        <title>Bifiguratus adelaidae, gen. et sp. nov., a new member of Mucoromycotina in endophytic and soil-dwelling habitats.</title>
        <authorList>
            <person name="Torres-Cruz T.J."/>
            <person name="Billingsley Tobias T.L."/>
            <person name="Almatruk M."/>
            <person name="Hesse C."/>
            <person name="Kuske C.R."/>
            <person name="Desiro A."/>
            <person name="Benucci G.M."/>
            <person name="Bonito G."/>
            <person name="Stajich J.E."/>
            <person name="Dunlap C."/>
            <person name="Arnold A.E."/>
            <person name="Porras-Alfaro A."/>
        </authorList>
    </citation>
    <scope>NUCLEOTIDE SEQUENCE [LARGE SCALE GENOMIC DNA]</scope>
    <source>
        <strain evidence="8 9">AZ0501</strain>
    </source>
</reference>
<gene>
    <name evidence="8" type="ORF">BZG36_05420</name>
</gene>
<keyword evidence="2" id="KW-0479">Metal-binding</keyword>
<dbReference type="GO" id="GO:0016491">
    <property type="term" value="F:oxidoreductase activity"/>
    <property type="evidence" value="ECO:0007669"/>
    <property type="project" value="UniProtKB-KW"/>
</dbReference>
<dbReference type="AlphaFoldDB" id="A0A261XTA5"/>
<sequence length="409" mass="46050">MKPYIFAIGLLATNTAVCARPPFPAARINAINLQKRHEHDKYHCVRGKEDDDHKEKLVKTNHTPTTRYYEFNVTQMPGAPDGYQRTMLVVNGQYPGPLIECNSGDRLVVKVNNQLDQRTAIHWHGIWQNGTNWMDGATGVTQCAIPSGGSFTYNFTVPYQHGTFWWHSHVTGQYADGILGPLILHDPNEGLADEYDEDVNPALDPNVRAVIHYAGAPNADPTTLNTNLVDPATCNDLDQSKLVPRVALNAPDYDINYYIEARLSASPQPTLAYMNNTSWKPLRDNDAFVVTPPNNASIIQVILRNFDTGTHPFHLHGHTFWVLGYGDGDFNSSKHYLQRTNPLRRDTLTIPAGGWSVIRFMATPGLWMFHCHIVWHMEAGLVMQFRLLPEVVKKYNIPEDVKALCPKSQ</sequence>
<dbReference type="GO" id="GO:0005507">
    <property type="term" value="F:copper ion binding"/>
    <property type="evidence" value="ECO:0007669"/>
    <property type="project" value="InterPro"/>
</dbReference>
<feature type="chain" id="PRO_5012989448" description="Plastocyanin-like domain-containing protein" evidence="5">
    <location>
        <begin position="20"/>
        <end position="409"/>
    </location>
</feature>
<accession>A0A261XTA5</accession>
<evidence type="ECO:0000256" key="3">
    <source>
        <dbReference type="ARBA" id="ARBA00023002"/>
    </source>
</evidence>
<feature type="domain" description="Plastocyanin-like" evidence="7">
    <location>
        <begin position="73"/>
        <end position="188"/>
    </location>
</feature>
<dbReference type="Proteomes" id="UP000242875">
    <property type="component" value="Unassembled WGS sequence"/>
</dbReference>
<dbReference type="InterPro" id="IPR033138">
    <property type="entry name" value="Cu_oxidase_CS"/>
</dbReference>
<dbReference type="InterPro" id="IPR045087">
    <property type="entry name" value="Cu-oxidase_fam"/>
</dbReference>
<evidence type="ECO:0000313" key="8">
    <source>
        <dbReference type="EMBL" id="OZJ01597.1"/>
    </source>
</evidence>
<evidence type="ECO:0000313" key="9">
    <source>
        <dbReference type="Proteomes" id="UP000242875"/>
    </source>
</evidence>
<evidence type="ECO:0000256" key="4">
    <source>
        <dbReference type="ARBA" id="ARBA00023008"/>
    </source>
</evidence>
<protein>
    <recommendedName>
        <fullName evidence="10">Plastocyanin-like domain-containing protein</fullName>
    </recommendedName>
</protein>
<dbReference type="InterPro" id="IPR011706">
    <property type="entry name" value="Cu-oxidase_C"/>
</dbReference>
<evidence type="ECO:0008006" key="10">
    <source>
        <dbReference type="Google" id="ProtNLM"/>
    </source>
</evidence>
<evidence type="ECO:0000259" key="7">
    <source>
        <dbReference type="Pfam" id="PF07732"/>
    </source>
</evidence>
<name>A0A261XTA5_9FUNG</name>
<keyword evidence="9" id="KW-1185">Reference proteome</keyword>
<dbReference type="PROSITE" id="PS00079">
    <property type="entry name" value="MULTICOPPER_OXIDASE1"/>
    <property type="match status" value="1"/>
</dbReference>
<proteinExistence type="inferred from homology"/>
<evidence type="ECO:0000256" key="2">
    <source>
        <dbReference type="ARBA" id="ARBA00022723"/>
    </source>
</evidence>
<keyword evidence="5" id="KW-0732">Signal</keyword>